<accession>A0A6A5GLT2</accession>
<dbReference type="Proteomes" id="UP000483820">
    <property type="component" value="Chromosome V"/>
</dbReference>
<dbReference type="CTD" id="9812981"/>
<name>A0A6A5GLT2_CAERE</name>
<dbReference type="AlphaFoldDB" id="A0A6A5GLT2"/>
<feature type="compositionally biased region" description="Polar residues" evidence="1">
    <location>
        <begin position="121"/>
        <end position="130"/>
    </location>
</feature>
<feature type="compositionally biased region" description="Basic residues" evidence="1">
    <location>
        <begin position="1"/>
        <end position="19"/>
    </location>
</feature>
<feature type="region of interest" description="Disordered" evidence="1">
    <location>
        <begin position="121"/>
        <end position="145"/>
    </location>
</feature>
<dbReference type="GeneID" id="9812981"/>
<feature type="compositionally biased region" description="Basic and acidic residues" evidence="1">
    <location>
        <begin position="947"/>
        <end position="957"/>
    </location>
</feature>
<feature type="compositionally biased region" description="Low complexity" evidence="1">
    <location>
        <begin position="131"/>
        <end position="143"/>
    </location>
</feature>
<feature type="region of interest" description="Disordered" evidence="1">
    <location>
        <begin position="1"/>
        <end position="44"/>
    </location>
</feature>
<protein>
    <submittedName>
        <fullName evidence="2">Uncharacterized protein</fullName>
    </submittedName>
</protein>
<feature type="region of interest" description="Disordered" evidence="1">
    <location>
        <begin position="827"/>
        <end position="860"/>
    </location>
</feature>
<feature type="compositionally biased region" description="Basic and acidic residues" evidence="1">
    <location>
        <begin position="20"/>
        <end position="32"/>
    </location>
</feature>
<comment type="caution">
    <text evidence="2">The sequence shown here is derived from an EMBL/GenBank/DDBJ whole genome shotgun (WGS) entry which is preliminary data.</text>
</comment>
<gene>
    <name evidence="2" type="ORF">GCK72_022054</name>
</gene>
<feature type="compositionally biased region" description="Polar residues" evidence="1">
    <location>
        <begin position="845"/>
        <end position="860"/>
    </location>
</feature>
<organism evidence="2 3">
    <name type="scientific">Caenorhabditis remanei</name>
    <name type="common">Caenorhabditis vulgaris</name>
    <dbReference type="NCBI Taxonomy" id="31234"/>
    <lineage>
        <taxon>Eukaryota</taxon>
        <taxon>Metazoa</taxon>
        <taxon>Ecdysozoa</taxon>
        <taxon>Nematoda</taxon>
        <taxon>Chromadorea</taxon>
        <taxon>Rhabditida</taxon>
        <taxon>Rhabditina</taxon>
        <taxon>Rhabditomorpha</taxon>
        <taxon>Rhabditoidea</taxon>
        <taxon>Rhabditidae</taxon>
        <taxon>Peloderinae</taxon>
        <taxon>Caenorhabditis</taxon>
    </lineage>
</organism>
<evidence type="ECO:0000256" key="1">
    <source>
        <dbReference type="SAM" id="MobiDB-lite"/>
    </source>
</evidence>
<feature type="region of interest" description="Disordered" evidence="1">
    <location>
        <begin position="938"/>
        <end position="957"/>
    </location>
</feature>
<dbReference type="KEGG" id="crq:GCK72_022054"/>
<reference evidence="2 3" key="1">
    <citation type="submission" date="2019-12" db="EMBL/GenBank/DDBJ databases">
        <title>Chromosome-level assembly of the Caenorhabditis remanei genome.</title>
        <authorList>
            <person name="Teterina A.A."/>
            <person name="Willis J.H."/>
            <person name="Phillips P.C."/>
        </authorList>
    </citation>
    <scope>NUCLEOTIDE SEQUENCE [LARGE SCALE GENOMIC DNA]</scope>
    <source>
        <strain evidence="2 3">PX506</strain>
        <tissue evidence="2">Whole organism</tissue>
    </source>
</reference>
<sequence>MGKNDKQKKKHNGGKKHHTAKNDQKPKNDQNKPESSCSQQSNNEEVNLRQECSVKINDDHIQIGHFKLTNVDLRDIVRKSEQIQVEQNGKALTNDPKFMEQLDAYAQQKSEEIINSTVKTLPTTIDSSGPTQVSKSSTQTSSSANSINVTNRIAPNTTVERTVNMTNPPTADAKSQTVRKVDAIQLGREFLERRKQEPPLPPPKVQPKKTYKKRFFGDKLVNPNGQDSPFVAMPIDIDSFYMEYDDIDAECTLLKEWPALDESMLYYEQPDVIAKKILDPNLPYSFPFTIEVFFALTGIRRRLTFLYSGPNTFKSLSHKFRHKHCESENFQMFYLNHDGRYMEVHDNFTLKQMLITHGAYPRGAHCPLRSACGKVWCIPTTSYAEELIFERERDLIMGLDSELMEKRERSCVDHLPFALSADFRFAEVYHKVIHYSDEEMSRSYNKYAHAQAIDLILDCQRTMDREQLFADCRTKELTVQELKDVLAYRYHFPKDGLTSDQSATKEIADIVTELRKSKHQTREALHMIEVELRKLAMELKKSNQNRRAPLQIFQAPYETRYSGPHIMQTIPTAEYQQLQIVQQPMQLAELIKKEVYADKVVKKQEGSNSSETISKLVEDSVNLAKDVQNLITQRDSLEQVKSQLSPNFEVPDVVIEQVMKDAALLTPHQLKGVTEMVYQKMTSNPNLSGEPTNLSSAKCVETLREVLTMFLKPAQLLCKEGNISNSENQESSNKSEPIDEGSISGNKNCQNKSERKSSTQISKKMILEMLERINKPQKPTDGATYKNNNNDTTEKKIEEPTVAEKVILKTGSIHRDLNRKDRVSLFAEQERDQSQKPPVLDNLSLAESSDTQQNSIKTNNQDYDAMDSKLQALPTTSSVDLTLNVLNGNTLSAPQLQTDADANIPLGQELEVIPEASVDQSVQNRSQDLCNVRVSPTMQNERNTNVHQKDMNAKKND</sequence>
<evidence type="ECO:0000313" key="2">
    <source>
        <dbReference type="EMBL" id="KAF1755485.1"/>
    </source>
</evidence>
<feature type="compositionally biased region" description="Low complexity" evidence="1">
    <location>
        <begin position="723"/>
        <end position="735"/>
    </location>
</feature>
<dbReference type="EMBL" id="WUAV01000005">
    <property type="protein sequence ID" value="KAF1755485.1"/>
    <property type="molecule type" value="Genomic_DNA"/>
</dbReference>
<feature type="region of interest" description="Disordered" evidence="1">
    <location>
        <begin position="723"/>
        <end position="761"/>
    </location>
</feature>
<feature type="compositionally biased region" description="Low complexity" evidence="1">
    <location>
        <begin position="33"/>
        <end position="44"/>
    </location>
</feature>
<evidence type="ECO:0000313" key="3">
    <source>
        <dbReference type="Proteomes" id="UP000483820"/>
    </source>
</evidence>
<proteinExistence type="predicted"/>
<feature type="region of interest" description="Disordered" evidence="1">
    <location>
        <begin position="773"/>
        <end position="798"/>
    </location>
</feature>
<dbReference type="RefSeq" id="XP_053583536.1">
    <property type="nucleotide sequence ID" value="XM_053734623.1"/>
</dbReference>